<evidence type="ECO:0000256" key="5">
    <source>
        <dbReference type="ARBA" id="ARBA00022737"/>
    </source>
</evidence>
<accession>A0A444XQT8</accession>
<evidence type="ECO:0000256" key="2">
    <source>
        <dbReference type="ARBA" id="ARBA00022614"/>
    </source>
</evidence>
<dbReference type="SUPFAM" id="SSF52058">
    <property type="entry name" value="L domain-like"/>
    <property type="match status" value="1"/>
</dbReference>
<name>A0A444XQT8_ARAHY</name>
<keyword evidence="5" id="KW-0677">Repeat</keyword>
<dbReference type="InterPro" id="IPR052422">
    <property type="entry name" value="Auxin_Ser/Thr_Kinase"/>
</dbReference>
<keyword evidence="8" id="KW-0675">Receptor</keyword>
<keyword evidence="9" id="KW-0325">Glycoprotein</keyword>
<organism evidence="10 11">
    <name type="scientific">Arachis hypogaea</name>
    <name type="common">Peanut</name>
    <dbReference type="NCBI Taxonomy" id="3818"/>
    <lineage>
        <taxon>Eukaryota</taxon>
        <taxon>Viridiplantae</taxon>
        <taxon>Streptophyta</taxon>
        <taxon>Embryophyta</taxon>
        <taxon>Tracheophyta</taxon>
        <taxon>Spermatophyta</taxon>
        <taxon>Magnoliopsida</taxon>
        <taxon>eudicotyledons</taxon>
        <taxon>Gunneridae</taxon>
        <taxon>Pentapetalae</taxon>
        <taxon>rosids</taxon>
        <taxon>fabids</taxon>
        <taxon>Fabales</taxon>
        <taxon>Fabaceae</taxon>
        <taxon>Papilionoideae</taxon>
        <taxon>50 kb inversion clade</taxon>
        <taxon>dalbergioids sensu lato</taxon>
        <taxon>Dalbergieae</taxon>
        <taxon>Pterocarpus clade</taxon>
        <taxon>Arachis</taxon>
    </lineage>
</organism>
<dbReference type="STRING" id="3818.A0A444XQT8"/>
<sequence>MVNLSNLKLTGTISPAFAKLTDLRKLYLDDNNLMGKIPEGLTILPELEVVNVSNKLPCRKYSQILTKRQLYCHRQ</sequence>
<gene>
    <name evidence="10" type="ORF">Ahy_B09g098155</name>
</gene>
<dbReference type="EMBL" id="SDMP01000019">
    <property type="protein sequence ID" value="RYQ92052.1"/>
    <property type="molecule type" value="Genomic_DNA"/>
</dbReference>
<dbReference type="Pfam" id="PF00560">
    <property type="entry name" value="LRR_1"/>
    <property type="match status" value="1"/>
</dbReference>
<comment type="subcellular location">
    <subcellularLocation>
        <location evidence="1">Membrane</location>
        <topology evidence="1">Single-pass membrane protein</topology>
    </subcellularLocation>
</comment>
<dbReference type="AlphaFoldDB" id="A0A444XQT8"/>
<evidence type="ECO:0000256" key="9">
    <source>
        <dbReference type="ARBA" id="ARBA00023180"/>
    </source>
</evidence>
<evidence type="ECO:0000256" key="7">
    <source>
        <dbReference type="ARBA" id="ARBA00023136"/>
    </source>
</evidence>
<keyword evidence="2" id="KW-0433">Leucine-rich repeat</keyword>
<evidence type="ECO:0000313" key="10">
    <source>
        <dbReference type="EMBL" id="RYQ92052.1"/>
    </source>
</evidence>
<comment type="caution">
    <text evidence="10">The sequence shown here is derived from an EMBL/GenBank/DDBJ whole genome shotgun (WGS) entry which is preliminary data.</text>
</comment>
<keyword evidence="7" id="KW-0472">Membrane</keyword>
<evidence type="ECO:0000256" key="6">
    <source>
        <dbReference type="ARBA" id="ARBA00022989"/>
    </source>
</evidence>
<proteinExistence type="predicted"/>
<dbReference type="PANTHER" id="PTHR47986">
    <property type="entry name" value="OSJNBA0070M12.3 PROTEIN"/>
    <property type="match status" value="1"/>
</dbReference>
<evidence type="ECO:0000256" key="8">
    <source>
        <dbReference type="ARBA" id="ARBA00023170"/>
    </source>
</evidence>
<reference evidence="10 11" key="1">
    <citation type="submission" date="2019-01" db="EMBL/GenBank/DDBJ databases">
        <title>Sequencing of cultivated peanut Arachis hypogaea provides insights into genome evolution and oil improvement.</title>
        <authorList>
            <person name="Chen X."/>
        </authorList>
    </citation>
    <scope>NUCLEOTIDE SEQUENCE [LARGE SCALE GENOMIC DNA]</scope>
    <source>
        <strain evidence="11">cv. Fuhuasheng</strain>
        <tissue evidence="10">Leaves</tissue>
    </source>
</reference>
<evidence type="ECO:0000313" key="11">
    <source>
        <dbReference type="Proteomes" id="UP000289738"/>
    </source>
</evidence>
<keyword evidence="3" id="KW-0812">Transmembrane</keyword>
<dbReference type="PANTHER" id="PTHR47986:SF10">
    <property type="entry name" value="RECEPTOR-LIKE KINASE TMK4"/>
    <property type="match status" value="1"/>
</dbReference>
<dbReference type="Proteomes" id="UP000289738">
    <property type="component" value="Chromosome B09"/>
</dbReference>
<protein>
    <submittedName>
        <fullName evidence="10">Uncharacterized protein</fullName>
    </submittedName>
</protein>
<dbReference type="GO" id="GO:0016020">
    <property type="term" value="C:membrane"/>
    <property type="evidence" value="ECO:0007669"/>
    <property type="project" value="UniProtKB-SubCell"/>
</dbReference>
<keyword evidence="6" id="KW-1133">Transmembrane helix</keyword>
<dbReference type="Gene3D" id="3.80.10.10">
    <property type="entry name" value="Ribonuclease Inhibitor"/>
    <property type="match status" value="1"/>
</dbReference>
<dbReference type="InterPro" id="IPR001611">
    <property type="entry name" value="Leu-rich_rpt"/>
</dbReference>
<evidence type="ECO:0000256" key="1">
    <source>
        <dbReference type="ARBA" id="ARBA00004167"/>
    </source>
</evidence>
<evidence type="ECO:0000256" key="4">
    <source>
        <dbReference type="ARBA" id="ARBA00022729"/>
    </source>
</evidence>
<keyword evidence="4" id="KW-0732">Signal</keyword>
<keyword evidence="11" id="KW-1185">Reference proteome</keyword>
<dbReference type="InterPro" id="IPR032675">
    <property type="entry name" value="LRR_dom_sf"/>
</dbReference>
<evidence type="ECO:0000256" key="3">
    <source>
        <dbReference type="ARBA" id="ARBA00022692"/>
    </source>
</evidence>